<dbReference type="AlphaFoldDB" id="A0A1J1J5L9"/>
<sequence>MERERKRKLLLIPNTIWNITKVISATTGEECYQNVKITIRERTFTASHCFKKVLKSPLRRFLYLFAYGRSVSIRGIFKIFPSDKHIHKYTHKM</sequence>
<gene>
    <name evidence="1" type="ORF">CLUMA_CG020644</name>
</gene>
<dbReference type="Proteomes" id="UP000183832">
    <property type="component" value="Unassembled WGS sequence"/>
</dbReference>
<accession>A0A1J1J5L9</accession>
<proteinExistence type="predicted"/>
<organism evidence="1 2">
    <name type="scientific">Clunio marinus</name>
    <dbReference type="NCBI Taxonomy" id="568069"/>
    <lineage>
        <taxon>Eukaryota</taxon>
        <taxon>Metazoa</taxon>
        <taxon>Ecdysozoa</taxon>
        <taxon>Arthropoda</taxon>
        <taxon>Hexapoda</taxon>
        <taxon>Insecta</taxon>
        <taxon>Pterygota</taxon>
        <taxon>Neoptera</taxon>
        <taxon>Endopterygota</taxon>
        <taxon>Diptera</taxon>
        <taxon>Nematocera</taxon>
        <taxon>Chironomoidea</taxon>
        <taxon>Chironomidae</taxon>
        <taxon>Clunio</taxon>
    </lineage>
</organism>
<reference evidence="1 2" key="1">
    <citation type="submission" date="2015-04" db="EMBL/GenBank/DDBJ databases">
        <authorList>
            <person name="Syromyatnikov M.Y."/>
            <person name="Popov V.N."/>
        </authorList>
    </citation>
    <scope>NUCLEOTIDE SEQUENCE [LARGE SCALE GENOMIC DNA]</scope>
</reference>
<keyword evidence="2" id="KW-1185">Reference proteome</keyword>
<evidence type="ECO:0000313" key="1">
    <source>
        <dbReference type="EMBL" id="CRL07687.1"/>
    </source>
</evidence>
<protein>
    <submittedName>
        <fullName evidence="1">CLUMA_CG020644, isoform A</fullName>
    </submittedName>
</protein>
<name>A0A1J1J5L9_9DIPT</name>
<evidence type="ECO:0000313" key="2">
    <source>
        <dbReference type="Proteomes" id="UP000183832"/>
    </source>
</evidence>
<dbReference type="EMBL" id="CVRI01000073">
    <property type="protein sequence ID" value="CRL07687.1"/>
    <property type="molecule type" value="Genomic_DNA"/>
</dbReference>